<proteinExistence type="predicted"/>
<dbReference type="InterPro" id="IPR011051">
    <property type="entry name" value="RmlC_Cupin_sf"/>
</dbReference>
<feature type="region of interest" description="Disordered" evidence="1">
    <location>
        <begin position="1"/>
        <end position="363"/>
    </location>
</feature>
<evidence type="ECO:0000313" key="3">
    <source>
        <dbReference type="Proteomes" id="UP001642502"/>
    </source>
</evidence>
<reference evidence="2 3" key="1">
    <citation type="submission" date="2024-01" db="EMBL/GenBank/DDBJ databases">
        <authorList>
            <person name="Allen C."/>
            <person name="Tagirdzhanova G."/>
        </authorList>
    </citation>
    <scope>NUCLEOTIDE SEQUENCE [LARGE SCALE GENOMIC DNA]</scope>
    <source>
        <strain evidence="2 3">CBS 119000</strain>
    </source>
</reference>
<feature type="compositionally biased region" description="Basic and acidic residues" evidence="1">
    <location>
        <begin position="221"/>
        <end position="231"/>
    </location>
</feature>
<feature type="compositionally biased region" description="Low complexity" evidence="1">
    <location>
        <begin position="104"/>
        <end position="137"/>
    </location>
</feature>
<comment type="caution">
    <text evidence="2">The sequence shown here is derived from an EMBL/GenBank/DDBJ whole genome shotgun (WGS) entry which is preliminary data.</text>
</comment>
<organism evidence="2 3">
    <name type="scientific">Sporothrix epigloea</name>
    <dbReference type="NCBI Taxonomy" id="1892477"/>
    <lineage>
        <taxon>Eukaryota</taxon>
        <taxon>Fungi</taxon>
        <taxon>Dikarya</taxon>
        <taxon>Ascomycota</taxon>
        <taxon>Pezizomycotina</taxon>
        <taxon>Sordariomycetes</taxon>
        <taxon>Sordariomycetidae</taxon>
        <taxon>Ophiostomatales</taxon>
        <taxon>Ophiostomataceae</taxon>
        <taxon>Sporothrix</taxon>
    </lineage>
</organism>
<keyword evidence="3" id="KW-1185">Reference proteome</keyword>
<feature type="region of interest" description="Disordered" evidence="1">
    <location>
        <begin position="835"/>
        <end position="872"/>
    </location>
</feature>
<feature type="compositionally biased region" description="Basic and acidic residues" evidence="1">
    <location>
        <begin position="516"/>
        <end position="525"/>
    </location>
</feature>
<dbReference type="Proteomes" id="UP001642502">
    <property type="component" value="Unassembled WGS sequence"/>
</dbReference>
<evidence type="ECO:0000313" key="2">
    <source>
        <dbReference type="EMBL" id="CAK7265753.1"/>
    </source>
</evidence>
<feature type="compositionally biased region" description="Basic and acidic residues" evidence="1">
    <location>
        <begin position="885"/>
        <end position="901"/>
    </location>
</feature>
<dbReference type="EMBL" id="CAWUON010000014">
    <property type="protein sequence ID" value="CAK7265753.1"/>
    <property type="molecule type" value="Genomic_DNA"/>
</dbReference>
<dbReference type="Pfam" id="PF12511">
    <property type="entry name" value="DUF3716"/>
    <property type="match status" value="1"/>
</dbReference>
<sequence length="1050" mass="113787">MAAPAAGQPQPLPQAGGAPTHATEPSFNIVLPALNTRPSPSTSAHPAPPGPPGAASQHEKPTGAASPLTPSETKSEPRPAYRMKRTGRPAFMSASIHVRNGSETPTPTSATTPTPTSAKTLPPSLPTTTTAVGTQSTAPRPEPLPLSKAPQLKLSEPGPEPEPELQPEPEPEPVPEPKPQPEPEPEPEPEPAPVSAPSVVQPTPQSTAVEGQQNGTKRRRSPADDTAIPREKRVKAPQVIATLSERITVNDDLQDLTISSLSDSGDHLVQLESNEHSEMEDNNDDDEKNDNQDVEGEGAEDSDGDSELDIDYYSDDTDESDESDEGDDDAAEAEIDLADNAETLDGDGLPTTTSARGGRTRSSHLVRLTKAPSGRPYNKYRDSKGIELPTKGAIIPDGYQQWHTKATPWLCPIRSCRLLYPYLTGLGAHFTRSHRCVNLNDNLDGTLSVLGVQSSELVQSAARVVSQSKLSDLDPLIEPRVEATDSLPLESQSEARLETKKQVKKEAQQNGHGKQSKKDAAGHDSKKLKKIKKNKQFVEELRVSASGRDYGESIFGGRNFGALFPDGYKLGPHPHLPWVCPVRDCQRITMAVQSLGGHFAVRMVSMRMVFLRFNDNGDGTLSVVGPHAHSRSIIVSQRVRPASELGPLAKQYPLGVKPSEADAAVTAVSTIAGQPTTAAAARANMEALWDYAKTFLSEAMRSAGMPNNGKAALYLTAPRVRELRWNRKVVRTKNSETHATHLAGLLIQLTGEEAQEPCDQCKKGQGPFEGCITVNSNGRPEMLVAYDACANCVTTYGRVPCSLRFEARKRFARLYPHLDYDKVAEQKSFTLQRVFGKEAGPGPGPSLARALLPDSSNSDTSDNEPLVRSAGLRMFGDLEKMEKMEKMRDQLGRRQPERGTDGGESTPSTGALAKSAQKGQDSPLLMAGHRQPALEMEDWEMAPGRVQSAASENIAFSNAYLTSSQMVPINHNMSYRIQVVRPGSMISFEPDAWFTRTCTLASGKLRVTVADTEFVMGPHGMFLVAPGKKFYVQNRLYIDAYLHIIALRNP</sequence>
<gene>
    <name evidence="2" type="ORF">SEPCBS119000_001673</name>
</gene>
<evidence type="ECO:0000256" key="1">
    <source>
        <dbReference type="SAM" id="MobiDB-lite"/>
    </source>
</evidence>
<feature type="region of interest" description="Disordered" evidence="1">
    <location>
        <begin position="481"/>
        <end position="529"/>
    </location>
</feature>
<feature type="compositionally biased region" description="Acidic residues" evidence="1">
    <location>
        <begin position="159"/>
        <end position="173"/>
    </location>
</feature>
<feature type="compositionally biased region" description="Low complexity" evidence="1">
    <location>
        <begin position="193"/>
        <end position="206"/>
    </location>
</feature>
<accession>A0ABP0DDL6</accession>
<dbReference type="InterPro" id="IPR022190">
    <property type="entry name" value="DUF3716"/>
</dbReference>
<feature type="region of interest" description="Disordered" evidence="1">
    <location>
        <begin position="885"/>
        <end position="923"/>
    </location>
</feature>
<feature type="compositionally biased region" description="Low complexity" evidence="1">
    <location>
        <begin position="1"/>
        <end position="19"/>
    </location>
</feature>
<dbReference type="SUPFAM" id="SSF51182">
    <property type="entry name" value="RmlC-like cupins"/>
    <property type="match status" value="1"/>
</dbReference>
<protein>
    <recommendedName>
        <fullName evidence="4">C2H2-type domain-containing protein</fullName>
    </recommendedName>
</protein>
<feature type="compositionally biased region" description="Acidic residues" evidence="1">
    <location>
        <begin position="280"/>
        <end position="345"/>
    </location>
</feature>
<name>A0ABP0DDL6_9PEZI</name>
<feature type="compositionally biased region" description="Basic and acidic residues" evidence="1">
    <location>
        <begin position="493"/>
        <end position="507"/>
    </location>
</feature>
<evidence type="ECO:0008006" key="4">
    <source>
        <dbReference type="Google" id="ProtNLM"/>
    </source>
</evidence>